<name>A0A818ZNL7_9BILA</name>
<gene>
    <name evidence="1" type="ORF">FME351_LOCUS31905</name>
</gene>
<dbReference type="EMBL" id="CAJNYU010004544">
    <property type="protein sequence ID" value="CAF3770146.1"/>
    <property type="molecule type" value="Genomic_DNA"/>
</dbReference>
<dbReference type="PANTHER" id="PTHR35450:SF2">
    <property type="entry name" value="REVERSE TRANSCRIPTASE DOMAIN-CONTAINING PROTEIN"/>
    <property type="match status" value="1"/>
</dbReference>
<comment type="caution">
    <text evidence="1">The sequence shown here is derived from an EMBL/GenBank/DDBJ whole genome shotgun (WGS) entry which is preliminary data.</text>
</comment>
<dbReference type="Proteomes" id="UP000663869">
    <property type="component" value="Unassembled WGS sequence"/>
</dbReference>
<evidence type="ECO:0008006" key="3">
    <source>
        <dbReference type="Google" id="ProtNLM"/>
    </source>
</evidence>
<reference evidence="1" key="1">
    <citation type="submission" date="2021-02" db="EMBL/GenBank/DDBJ databases">
        <authorList>
            <person name="Nowell W R."/>
        </authorList>
    </citation>
    <scope>NUCLEOTIDE SEQUENCE</scope>
</reference>
<dbReference type="PANTHER" id="PTHR35450">
    <property type="entry name" value="REVERSE TRANSCRIPTASE DOMAIN-CONTAINING PROTEIN"/>
    <property type="match status" value="1"/>
</dbReference>
<evidence type="ECO:0000313" key="2">
    <source>
        <dbReference type="Proteomes" id="UP000663869"/>
    </source>
</evidence>
<accession>A0A818ZNL7</accession>
<evidence type="ECO:0000313" key="1">
    <source>
        <dbReference type="EMBL" id="CAF3770146.1"/>
    </source>
</evidence>
<protein>
    <recommendedName>
        <fullName evidence="3">Reverse transcriptase domain-containing protein</fullName>
    </recommendedName>
</protein>
<proteinExistence type="predicted"/>
<dbReference type="AlphaFoldDB" id="A0A818ZNL7"/>
<sequence length="556" mass="63190">MDDLKLYANSKQSLDKQKEAVASISRDMNMQLNAKKCAVAHFIPKKLQHEVLVGTHSTKDRNLGFPLLEGAELYKYLGMEQKIGIKESEAWDRVEELCYKKAHQLWNFDLNFRQKVNSFNSAVLPALTYVMSCVAKGSGKYSSVLKRGTRIDVKFRKILTKHEARYKSCCAGRIYLPVDKGGYGLRSVRDSFEESTIYSWAYLCTKAALRSSLNLFVTMVSRGKRCLVSDALGILKSYKIKVVVDKTHSTVILDEVEYTDAKSLARQVVSLMRTANINRRYECWQELTRAGRVLRSTSGIDLTDSFLWFKEGKLSAIAVRNVLAAQEGCLLTIVHPAFKNNNGDKSCRACKKTTETIEHVISSCTKWLSNLYIDRDDSVPRNVHYKLCQLHGLPNGHYTQKVDPVLENDSTKLYWNEPVQTKAIIRHNKPDIIVFDKIKRTALIIEIAVSWFTGISRQKAIKENRYCVNGNWEDDLALPYPWGDNLQREMQTAGWKVSFLPIIIGATGEVLSELKPSMMTMLGLTREQTEYCIERMQRSAVLGTSRIIKNHLASQG</sequence>
<organism evidence="1 2">
    <name type="scientific">Rotaria socialis</name>
    <dbReference type="NCBI Taxonomy" id="392032"/>
    <lineage>
        <taxon>Eukaryota</taxon>
        <taxon>Metazoa</taxon>
        <taxon>Spiralia</taxon>
        <taxon>Gnathifera</taxon>
        <taxon>Rotifera</taxon>
        <taxon>Eurotatoria</taxon>
        <taxon>Bdelloidea</taxon>
        <taxon>Philodinida</taxon>
        <taxon>Philodinidae</taxon>
        <taxon>Rotaria</taxon>
    </lineage>
</organism>